<comment type="caution">
    <text evidence="6">The sequence shown here is derived from an EMBL/GenBank/DDBJ whole genome shotgun (WGS) entry which is preliminary data.</text>
</comment>
<keyword evidence="7" id="KW-1185">Reference proteome</keyword>
<feature type="region of interest" description="Disordered" evidence="3">
    <location>
        <begin position="105"/>
        <end position="138"/>
    </location>
</feature>
<reference evidence="6 7" key="1">
    <citation type="submission" date="2021-03" db="EMBL/GenBank/DDBJ databases">
        <title>Genomic Encyclopedia of Type Strains, Phase IV (KMG-IV): sequencing the most valuable type-strain genomes for metagenomic binning, comparative biology and taxonomic classification.</title>
        <authorList>
            <person name="Goeker M."/>
        </authorList>
    </citation>
    <scope>NUCLEOTIDE SEQUENCE [LARGE SCALE GENOMIC DNA]</scope>
    <source>
        <strain evidence="6 7">DSM 27138</strain>
    </source>
</reference>
<feature type="compositionally biased region" description="Polar residues" evidence="3">
    <location>
        <begin position="115"/>
        <end position="128"/>
    </location>
</feature>
<dbReference type="InterPro" id="IPR016047">
    <property type="entry name" value="M23ase_b-sheet_dom"/>
</dbReference>
<name>A0ABS4JWY0_9FIRM</name>
<keyword evidence="2" id="KW-0175">Coiled coil</keyword>
<accession>A0ABS4JWY0</accession>
<feature type="coiled-coil region" evidence="2">
    <location>
        <begin position="55"/>
        <end position="102"/>
    </location>
</feature>
<dbReference type="CDD" id="cd12797">
    <property type="entry name" value="M23_peptidase"/>
    <property type="match status" value="1"/>
</dbReference>
<evidence type="ECO:0000313" key="7">
    <source>
        <dbReference type="Proteomes" id="UP001519289"/>
    </source>
</evidence>
<feature type="transmembrane region" description="Helical" evidence="4">
    <location>
        <begin position="28"/>
        <end position="51"/>
    </location>
</feature>
<keyword evidence="4" id="KW-0812">Transmembrane</keyword>
<gene>
    <name evidence="6" type="ORF">J2Z79_002930</name>
</gene>
<dbReference type="InterPro" id="IPR011055">
    <property type="entry name" value="Dup_hybrid_motif"/>
</dbReference>
<keyword evidence="4" id="KW-1133">Transmembrane helix</keyword>
<dbReference type="RefSeq" id="WP_245302796.1">
    <property type="nucleotide sequence ID" value="NZ_JAGGLG010000029.1"/>
</dbReference>
<evidence type="ECO:0000256" key="3">
    <source>
        <dbReference type="SAM" id="MobiDB-lite"/>
    </source>
</evidence>
<dbReference type="SUPFAM" id="SSF51261">
    <property type="entry name" value="Duplicated hybrid motif"/>
    <property type="match status" value="1"/>
</dbReference>
<evidence type="ECO:0000259" key="5">
    <source>
        <dbReference type="Pfam" id="PF01551"/>
    </source>
</evidence>
<evidence type="ECO:0000256" key="2">
    <source>
        <dbReference type="SAM" id="Coils"/>
    </source>
</evidence>
<dbReference type="Pfam" id="PF01551">
    <property type="entry name" value="Peptidase_M23"/>
    <property type="match status" value="1"/>
</dbReference>
<protein>
    <submittedName>
        <fullName evidence="6">Murein DD-endopeptidase MepM/ murein hydrolase activator NlpD</fullName>
    </submittedName>
</protein>
<dbReference type="EMBL" id="JAGGLG010000029">
    <property type="protein sequence ID" value="MBP2019491.1"/>
    <property type="molecule type" value="Genomic_DNA"/>
</dbReference>
<evidence type="ECO:0000256" key="1">
    <source>
        <dbReference type="ARBA" id="ARBA00022729"/>
    </source>
</evidence>
<dbReference type="Proteomes" id="UP001519289">
    <property type="component" value="Unassembled WGS sequence"/>
</dbReference>
<dbReference type="PANTHER" id="PTHR21666">
    <property type="entry name" value="PEPTIDASE-RELATED"/>
    <property type="match status" value="1"/>
</dbReference>
<evidence type="ECO:0000256" key="4">
    <source>
        <dbReference type="SAM" id="Phobius"/>
    </source>
</evidence>
<keyword evidence="4" id="KW-0472">Membrane</keyword>
<keyword evidence="1" id="KW-0732">Signal</keyword>
<organism evidence="6 7">
    <name type="scientific">Symbiobacterium terraclitae</name>
    <dbReference type="NCBI Taxonomy" id="557451"/>
    <lineage>
        <taxon>Bacteria</taxon>
        <taxon>Bacillati</taxon>
        <taxon>Bacillota</taxon>
        <taxon>Clostridia</taxon>
        <taxon>Eubacteriales</taxon>
        <taxon>Symbiobacteriaceae</taxon>
        <taxon>Symbiobacterium</taxon>
    </lineage>
</organism>
<dbReference type="InterPro" id="IPR050570">
    <property type="entry name" value="Cell_wall_metabolism_enzyme"/>
</dbReference>
<keyword evidence="6" id="KW-0378">Hydrolase</keyword>
<dbReference type="Gene3D" id="2.70.70.10">
    <property type="entry name" value="Glucose Permease (Domain IIA)"/>
    <property type="match status" value="1"/>
</dbReference>
<dbReference type="GO" id="GO:0016787">
    <property type="term" value="F:hydrolase activity"/>
    <property type="evidence" value="ECO:0007669"/>
    <property type="project" value="UniProtKB-KW"/>
</dbReference>
<evidence type="ECO:0000313" key="6">
    <source>
        <dbReference type="EMBL" id="MBP2019491.1"/>
    </source>
</evidence>
<feature type="domain" description="M23ase beta-sheet core" evidence="5">
    <location>
        <begin position="250"/>
        <end position="346"/>
    </location>
</feature>
<proteinExistence type="predicted"/>
<sequence>MSQRASRLTIIVVPPTGRRSYSLNLYPALLGAGALLVALVIAALSLGVWYFQGEVKRLQAEVGEMEQLRQQARLQQAEIEQMKQAAERVELELMQIRQLERDLDAMTEGGPTPPSRSSQGRTAVTPSTARGGPDFSETQSRLGLTLGAVLPGDVAPYIIGRRDTLALDLKLARLPQAADRTLATARQTSTTMQLQLEALQRSTQSLIDGREQLAARLEYLAHRPTGWPVYGAEITDEYGPRWSPFGGGYQFHDGMDLGQDYGTPIYATGAGTVVYADWLAGGYGKCVIIDHGYGYRTLYGHMQDWNVTVGQEVVRGDLIGWVGSTGLSTGPHLHYEVQLNGVAVDPAPYLN</sequence>
<dbReference type="PANTHER" id="PTHR21666:SF289">
    <property type="entry name" value="L-ALA--D-GLU ENDOPEPTIDASE"/>
    <property type="match status" value="1"/>
</dbReference>